<dbReference type="AlphaFoldDB" id="A0A1I7UDZ4"/>
<proteinExistence type="predicted"/>
<protein>
    <submittedName>
        <fullName evidence="2">F-box domain-containing protein</fullName>
    </submittedName>
</protein>
<dbReference type="InterPro" id="IPR040161">
    <property type="entry name" value="FB224"/>
</dbReference>
<evidence type="ECO:0000313" key="2">
    <source>
        <dbReference type="WBParaSite" id="Csp11.Scaffold629.g8364.t2"/>
    </source>
</evidence>
<keyword evidence="1" id="KW-1185">Reference proteome</keyword>
<evidence type="ECO:0000313" key="1">
    <source>
        <dbReference type="Proteomes" id="UP000095282"/>
    </source>
</evidence>
<name>A0A1I7UDZ4_9PELO</name>
<dbReference type="PANTHER" id="PTHR23015:SF25">
    <property type="entry name" value="DUF38 DOMAIN-CONTAINING PROTEIN-RELATED"/>
    <property type="match status" value="1"/>
</dbReference>
<reference evidence="2" key="1">
    <citation type="submission" date="2016-11" db="UniProtKB">
        <authorList>
            <consortium name="WormBaseParasite"/>
        </authorList>
    </citation>
    <scope>IDENTIFICATION</scope>
</reference>
<dbReference type="WBParaSite" id="Csp11.Scaffold629.g8364.t2">
    <property type="protein sequence ID" value="Csp11.Scaffold629.g8364.t2"/>
    <property type="gene ID" value="Csp11.Scaffold629.g8364"/>
</dbReference>
<organism evidence="1 2">
    <name type="scientific">Caenorhabditis tropicalis</name>
    <dbReference type="NCBI Taxonomy" id="1561998"/>
    <lineage>
        <taxon>Eukaryota</taxon>
        <taxon>Metazoa</taxon>
        <taxon>Ecdysozoa</taxon>
        <taxon>Nematoda</taxon>
        <taxon>Chromadorea</taxon>
        <taxon>Rhabditida</taxon>
        <taxon>Rhabditina</taxon>
        <taxon>Rhabditomorpha</taxon>
        <taxon>Rhabditoidea</taxon>
        <taxon>Rhabditidae</taxon>
        <taxon>Peloderinae</taxon>
        <taxon>Caenorhabditis</taxon>
    </lineage>
</organism>
<dbReference type="GO" id="GO:0045087">
    <property type="term" value="P:innate immune response"/>
    <property type="evidence" value="ECO:0007669"/>
    <property type="project" value="TreeGrafter"/>
</dbReference>
<dbReference type="Proteomes" id="UP000095282">
    <property type="component" value="Unplaced"/>
</dbReference>
<dbReference type="PANTHER" id="PTHR23015">
    <property type="entry name" value="UNCHARACTERIZED C.ELEGANS PROTEIN"/>
    <property type="match status" value="1"/>
</dbReference>
<sequence length="170" mass="20448">MPFSYPFMFDYPEKRRHRLINLPEQINRLSLHNSRSLEVFANPLLMEKILDGIECFDIQCLRKVSRDIRSCIDLLKPNPHIGQYTIRHFGRKNYPETMEAFIFLRNLFGTRIWYRNREFTEHEDNFLVHNSVYCGDQLIERLVNDFEINMKHQKSKMMKFSLESKGTANL</sequence>
<accession>A0A1I7UDZ4</accession>